<feature type="chain" id="PRO_5039523454" description="phospholipase D" evidence="8">
    <location>
        <begin position="22"/>
        <end position="471"/>
    </location>
</feature>
<dbReference type="SUPFAM" id="SSF56024">
    <property type="entry name" value="Phospholipase D/nuclease"/>
    <property type="match status" value="2"/>
</dbReference>
<dbReference type="InterPro" id="IPR025202">
    <property type="entry name" value="PLD-like_dom"/>
</dbReference>
<comment type="similarity">
    <text evidence="2">Belongs to the phospholipase D family.</text>
</comment>
<proteinExistence type="inferred from homology"/>
<keyword evidence="7" id="KW-0175">Coiled coil</keyword>
<comment type="catalytic activity">
    <reaction evidence="1">
        <text>a 1,2-diacyl-sn-glycero-3-phosphocholine + H2O = a 1,2-diacyl-sn-glycero-3-phosphate + choline + H(+)</text>
        <dbReference type="Rhea" id="RHEA:14445"/>
        <dbReference type="ChEBI" id="CHEBI:15354"/>
        <dbReference type="ChEBI" id="CHEBI:15377"/>
        <dbReference type="ChEBI" id="CHEBI:15378"/>
        <dbReference type="ChEBI" id="CHEBI:57643"/>
        <dbReference type="ChEBI" id="CHEBI:58608"/>
        <dbReference type="EC" id="3.1.4.4"/>
    </reaction>
</comment>
<sequence length="471" mass="53965">MKKRMKVILCILILISLFAWNWHTQKALPQGMSVDGKFHQVDNVEFLTDITYEKNDKAVMEQQLFERTLQIIDEAKEVLVIDLFLYNDDYNHQKATYDNRAEQLTKALIEKRKEQPDMPIQVITDNVNSGYGSIYPQFFKDLTAQNIEVLTTNLTPLRDSNPLYSSVWRSYLQWWPVSTNGFLPNLFNPDGDKMSAGAYLDLVNFKANHRKIVLNEQEAMVISANVSHDGSSLHSNIGFVVKGAIVKDIYESENAILHMSDKKLPKNISFVADEPAGDINVKLVTEGKIQQALTKTIKQAKAGDTLKIGVFYIAEREIIHALKDAAKRGVNIQMILDANRDAFGIKKNGVPNRPVAHELMKEDNITVRWYDTQGEQYHSKFLMLNQADTFTAIGGSANFTRRNIDDYNLETDLYMTMPKEKETARDMNAYFERLWTNQDGIYTVDYEEFADGSLWKTAMYRIQEFTGLSTF</sequence>
<dbReference type="RefSeq" id="WP_126989710.1">
    <property type="nucleotide sequence ID" value="NZ_JTFC01000012.1"/>
</dbReference>
<evidence type="ECO:0000313" key="11">
    <source>
        <dbReference type="Proteomes" id="UP000288623"/>
    </source>
</evidence>
<feature type="domain" description="Phospholipase D-like" evidence="9">
    <location>
        <begin position="294"/>
        <end position="435"/>
    </location>
</feature>
<evidence type="ECO:0000256" key="3">
    <source>
        <dbReference type="ARBA" id="ARBA00012027"/>
    </source>
</evidence>
<dbReference type="InterPro" id="IPR051406">
    <property type="entry name" value="PLD_domain"/>
</dbReference>
<feature type="coiled-coil region" evidence="7">
    <location>
        <begin position="87"/>
        <end position="114"/>
    </location>
</feature>
<evidence type="ECO:0000256" key="2">
    <source>
        <dbReference type="ARBA" id="ARBA00008664"/>
    </source>
</evidence>
<dbReference type="OrthoDB" id="92272at2"/>
<keyword evidence="6" id="KW-0443">Lipid metabolism</keyword>
<dbReference type="Gene3D" id="3.30.870.10">
    <property type="entry name" value="Endonuclease Chain A"/>
    <property type="match status" value="2"/>
</dbReference>
<feature type="signal peptide" evidence="8">
    <location>
        <begin position="1"/>
        <end position="21"/>
    </location>
</feature>
<evidence type="ECO:0000256" key="7">
    <source>
        <dbReference type="SAM" id="Coils"/>
    </source>
</evidence>
<keyword evidence="5" id="KW-0442">Lipid degradation</keyword>
<evidence type="ECO:0000256" key="5">
    <source>
        <dbReference type="ARBA" id="ARBA00022963"/>
    </source>
</evidence>
<dbReference type="PANTHER" id="PTHR43856">
    <property type="entry name" value="CARDIOLIPIN HYDROLASE"/>
    <property type="match status" value="1"/>
</dbReference>
<organism evidence="10 11">
    <name type="scientific">Candidatus Kurthia intestinigallinarum</name>
    <dbReference type="NCBI Taxonomy" id="1562256"/>
    <lineage>
        <taxon>Bacteria</taxon>
        <taxon>Bacillati</taxon>
        <taxon>Bacillota</taxon>
        <taxon>Bacilli</taxon>
        <taxon>Bacillales</taxon>
        <taxon>Caryophanaceae</taxon>
        <taxon>Kurthia</taxon>
    </lineage>
</organism>
<dbReference type="AlphaFoldDB" id="A0A433RWZ1"/>
<dbReference type="GO" id="GO:0016891">
    <property type="term" value="F:RNA endonuclease activity producing 5'-phosphomonoesters, hydrolytic mechanism"/>
    <property type="evidence" value="ECO:0007669"/>
    <property type="project" value="TreeGrafter"/>
</dbReference>
<comment type="caution">
    <text evidence="10">The sequence shown here is derived from an EMBL/GenBank/DDBJ whole genome shotgun (WGS) entry which is preliminary data.</text>
</comment>
<keyword evidence="8" id="KW-0732">Signal</keyword>
<reference evidence="10 11" key="1">
    <citation type="submission" date="2014-11" db="EMBL/GenBank/DDBJ databases">
        <title>Genome sequence and analysis of novel Kurthia sp.</title>
        <authorList>
            <person name="Lawson J.N."/>
            <person name="Gonzalez J.E."/>
            <person name="Rinauldi L."/>
            <person name="Xuan Z."/>
            <person name="Firman A."/>
            <person name="Shaddox L."/>
            <person name="Trudeau A."/>
            <person name="Shah S."/>
            <person name="Reiman D."/>
        </authorList>
    </citation>
    <scope>NUCLEOTIDE SEQUENCE [LARGE SCALE GENOMIC DNA]</scope>
    <source>
        <strain evidence="10 11">3B1D</strain>
    </source>
</reference>
<name>A0A433RWZ1_9BACL</name>
<evidence type="ECO:0000256" key="1">
    <source>
        <dbReference type="ARBA" id="ARBA00000798"/>
    </source>
</evidence>
<dbReference type="EMBL" id="JTFC01000012">
    <property type="protein sequence ID" value="RUS57769.1"/>
    <property type="molecule type" value="Genomic_DNA"/>
</dbReference>
<evidence type="ECO:0000256" key="8">
    <source>
        <dbReference type="SAM" id="SignalP"/>
    </source>
</evidence>
<evidence type="ECO:0000256" key="6">
    <source>
        <dbReference type="ARBA" id="ARBA00023098"/>
    </source>
</evidence>
<evidence type="ECO:0000256" key="4">
    <source>
        <dbReference type="ARBA" id="ARBA00022801"/>
    </source>
</evidence>
<evidence type="ECO:0000259" key="9">
    <source>
        <dbReference type="Pfam" id="PF13091"/>
    </source>
</evidence>
<dbReference type="GO" id="GO:0016042">
    <property type="term" value="P:lipid catabolic process"/>
    <property type="evidence" value="ECO:0007669"/>
    <property type="project" value="UniProtKB-KW"/>
</dbReference>
<dbReference type="PANTHER" id="PTHR43856:SF1">
    <property type="entry name" value="MITOCHONDRIAL CARDIOLIPIN HYDROLASE"/>
    <property type="match status" value="1"/>
</dbReference>
<dbReference type="GO" id="GO:0004630">
    <property type="term" value="F:phospholipase D activity"/>
    <property type="evidence" value="ECO:0007669"/>
    <property type="project" value="UniProtKB-EC"/>
</dbReference>
<gene>
    <name evidence="10" type="ORF">QI30_04225</name>
</gene>
<dbReference type="Proteomes" id="UP000288623">
    <property type="component" value="Unassembled WGS sequence"/>
</dbReference>
<keyword evidence="4" id="KW-0378">Hydrolase</keyword>
<dbReference type="Pfam" id="PF13091">
    <property type="entry name" value="PLDc_2"/>
    <property type="match status" value="1"/>
</dbReference>
<keyword evidence="11" id="KW-1185">Reference proteome</keyword>
<dbReference type="CDD" id="cd09130">
    <property type="entry name" value="PLDc_unchar2_2"/>
    <property type="match status" value="1"/>
</dbReference>
<accession>A0A433RWZ1</accession>
<dbReference type="EC" id="3.1.4.4" evidence="3"/>
<protein>
    <recommendedName>
        <fullName evidence="3">phospholipase D</fullName>
        <ecNumber evidence="3">3.1.4.4</ecNumber>
    </recommendedName>
</protein>
<evidence type="ECO:0000313" key="10">
    <source>
        <dbReference type="EMBL" id="RUS57769.1"/>
    </source>
</evidence>